<dbReference type="KEGG" id="ssai:N0B31_16160"/>
<gene>
    <name evidence="4" type="ORF">N0B31_16160</name>
</gene>
<dbReference type="EMBL" id="CP104003">
    <property type="protein sequence ID" value="UWM53659.1"/>
    <property type="molecule type" value="Genomic_DNA"/>
</dbReference>
<evidence type="ECO:0000256" key="1">
    <source>
        <dbReference type="ARBA" id="ARBA00022729"/>
    </source>
</evidence>
<dbReference type="AlphaFoldDB" id="A0A9E7UAC1"/>
<protein>
    <submittedName>
        <fullName evidence="4">ABC transporter substrate-binding protein</fullName>
    </submittedName>
</protein>
<dbReference type="InterPro" id="IPR028082">
    <property type="entry name" value="Peripla_BP_I"/>
</dbReference>
<reference evidence="4" key="1">
    <citation type="submission" date="2022-09" db="EMBL/GenBank/DDBJ databases">
        <title>Diverse halophilic archaea isolated from saline environments.</title>
        <authorList>
            <person name="Cui H.-L."/>
        </authorList>
    </citation>
    <scope>NUCLEOTIDE SEQUENCE</scope>
    <source>
        <strain evidence="4">ZS-35-S2</strain>
    </source>
</reference>
<proteinExistence type="predicted"/>
<dbReference type="Proteomes" id="UP001057580">
    <property type="component" value="Chromosome"/>
</dbReference>
<dbReference type="PANTHER" id="PTHR30483:SF6">
    <property type="entry name" value="PERIPLASMIC BINDING PROTEIN OF ABC TRANSPORTER FOR NATURAL AMINO ACIDS"/>
    <property type="match status" value="1"/>
</dbReference>
<organism evidence="4 5">
    <name type="scientific">Salinirubellus salinus</name>
    <dbReference type="NCBI Taxonomy" id="1364945"/>
    <lineage>
        <taxon>Archaea</taxon>
        <taxon>Methanobacteriati</taxon>
        <taxon>Methanobacteriota</taxon>
        <taxon>Stenosarchaea group</taxon>
        <taxon>Halobacteria</taxon>
        <taxon>Halobacteriales</taxon>
        <taxon>Natronomonadaceae</taxon>
        <taxon>Salinirubellus</taxon>
    </lineage>
</organism>
<keyword evidence="1" id="KW-0732">Signal</keyword>
<name>A0A9E7UAC1_9EURY</name>
<feature type="compositionally biased region" description="Low complexity" evidence="2">
    <location>
        <begin position="33"/>
        <end position="45"/>
    </location>
</feature>
<evidence type="ECO:0000259" key="3">
    <source>
        <dbReference type="Pfam" id="PF13458"/>
    </source>
</evidence>
<dbReference type="InterPro" id="IPR028081">
    <property type="entry name" value="Leu-bd"/>
</dbReference>
<sequence length="475" mass="52004">MADKPERTDGGGVDRRRLLKYAGAGASGVSLAGCKVRQPTTPTPSSGGGGRGTVTGTPSNDAPLRGKTIRIGSLAPQPESFPIGSSIWNSMQLAAQDIDEDGGVAGAEVVPKSGNTETSPATGRSEFLRLVQEEGVHTTFGTFLTQVTLQCFIPMRDTKTVHVTTAAAGPKPARIVSQRYDEFKYHFRAGPINSFDLAKAELEFLELYAEQLGWDSVAVLIEDIGPFDPFAELLDGNIQDVVQTDIFKRSSSGTTNWTPLWDEVENSGADVCLIAQALTGASAVKQWAQQERPFEFGGISVPAQVSEFWESVDGACEHVFTMNAMTPQTTNTPRTQDFVQRYQAAFDTVPVYSGPITYDAVKGWRKAMEAVVEEQGLRRVPTSDELVTAMENLSYNEGTVLPEFSFTPRDAKYAHDPQWSSMQETGVPVWQQWQLDEDVRDDYGTMHSFAPEQNKSSDYTYPDWIDYPSGHPATQ</sequence>
<accession>A0A9E7UAC1</accession>
<feature type="domain" description="Leucine-binding protein" evidence="3">
    <location>
        <begin position="68"/>
        <end position="412"/>
    </location>
</feature>
<dbReference type="InterPro" id="IPR051010">
    <property type="entry name" value="BCAA_transport"/>
</dbReference>
<dbReference type="SUPFAM" id="SSF53822">
    <property type="entry name" value="Periplasmic binding protein-like I"/>
    <property type="match status" value="1"/>
</dbReference>
<dbReference type="PROSITE" id="PS51318">
    <property type="entry name" value="TAT"/>
    <property type="match status" value="1"/>
</dbReference>
<dbReference type="Gene3D" id="3.40.50.2300">
    <property type="match status" value="2"/>
</dbReference>
<dbReference type="RefSeq" id="WP_260592653.1">
    <property type="nucleotide sequence ID" value="NZ_CP104003.1"/>
</dbReference>
<dbReference type="Pfam" id="PF13458">
    <property type="entry name" value="Peripla_BP_6"/>
    <property type="match status" value="1"/>
</dbReference>
<dbReference type="GeneID" id="74943988"/>
<dbReference type="PANTHER" id="PTHR30483">
    <property type="entry name" value="LEUCINE-SPECIFIC-BINDING PROTEIN"/>
    <property type="match status" value="1"/>
</dbReference>
<keyword evidence="5" id="KW-1185">Reference proteome</keyword>
<evidence type="ECO:0000256" key="2">
    <source>
        <dbReference type="SAM" id="MobiDB-lite"/>
    </source>
</evidence>
<feature type="region of interest" description="Disordered" evidence="2">
    <location>
        <begin position="33"/>
        <end position="66"/>
    </location>
</feature>
<dbReference type="InterPro" id="IPR006311">
    <property type="entry name" value="TAT_signal"/>
</dbReference>
<dbReference type="PROSITE" id="PS51257">
    <property type="entry name" value="PROKAR_LIPOPROTEIN"/>
    <property type="match status" value="1"/>
</dbReference>
<evidence type="ECO:0000313" key="4">
    <source>
        <dbReference type="EMBL" id="UWM53659.1"/>
    </source>
</evidence>
<evidence type="ECO:0000313" key="5">
    <source>
        <dbReference type="Proteomes" id="UP001057580"/>
    </source>
</evidence>